<comment type="caution">
    <text evidence="6">The sequence shown here is derived from an EMBL/GenBank/DDBJ whole genome shotgun (WGS) entry which is preliminary data.</text>
</comment>
<dbReference type="Gene3D" id="3.40.50.300">
    <property type="entry name" value="P-loop containing nucleotide triphosphate hydrolases"/>
    <property type="match status" value="2"/>
</dbReference>
<accession>A0A6N6VSQ7</accession>
<reference evidence="6 7" key="1">
    <citation type="submission" date="2019-10" db="EMBL/GenBank/DDBJ databases">
        <title>New species of Slilvanegrellaceae.</title>
        <authorList>
            <person name="Pitt A."/>
            <person name="Hahn M.W."/>
        </authorList>
    </citation>
    <scope>NUCLEOTIDE SEQUENCE [LARGE SCALE GENOMIC DNA]</scope>
    <source>
        <strain evidence="6 7">SP-Ram-0.45-NSY-1</strain>
    </source>
</reference>
<dbReference type="AlphaFoldDB" id="A0A6N6VSQ7"/>
<evidence type="ECO:0000313" key="7">
    <source>
        <dbReference type="Proteomes" id="UP000437748"/>
    </source>
</evidence>
<dbReference type="GO" id="GO:0003677">
    <property type="term" value="F:DNA binding"/>
    <property type="evidence" value="ECO:0007669"/>
    <property type="project" value="InterPro"/>
</dbReference>
<dbReference type="GO" id="GO:0005524">
    <property type="term" value="F:ATP binding"/>
    <property type="evidence" value="ECO:0007669"/>
    <property type="project" value="UniProtKB-KW"/>
</dbReference>
<evidence type="ECO:0000259" key="5">
    <source>
        <dbReference type="Pfam" id="PF00580"/>
    </source>
</evidence>
<keyword evidence="1" id="KW-0547">Nucleotide-binding</keyword>
<dbReference type="RefSeq" id="WP_153420556.1">
    <property type="nucleotide sequence ID" value="NZ_WFLM01000003.1"/>
</dbReference>
<dbReference type="Proteomes" id="UP000437748">
    <property type="component" value="Unassembled WGS sequence"/>
</dbReference>
<evidence type="ECO:0000256" key="4">
    <source>
        <dbReference type="ARBA" id="ARBA00022840"/>
    </source>
</evidence>
<dbReference type="InterPro" id="IPR000212">
    <property type="entry name" value="DNA_helicase_UvrD/REP"/>
</dbReference>
<name>A0A6N6VSQ7_9BACT</name>
<keyword evidence="7" id="KW-1185">Reference proteome</keyword>
<protein>
    <submittedName>
        <fullName evidence="6">AAA family ATPase</fullName>
    </submittedName>
</protein>
<evidence type="ECO:0000256" key="2">
    <source>
        <dbReference type="ARBA" id="ARBA00022801"/>
    </source>
</evidence>
<dbReference type="InterPro" id="IPR027417">
    <property type="entry name" value="P-loop_NTPase"/>
</dbReference>
<sequence length="470" mass="54472">MQATLEQVKVLEFTKNSQDDFKISAFAGAGKTSTLRMLAKEFNKLSFLYLAFNKDIKKEAEESFTRNVYCTTYHALARRAMQIDNSNYKNKLNLKLKTSEIVKILKVDQQDFCNPYSVLPIIKKTLANFKISSSFDFHESHIDLESIIELTGVPTEQSRIATFVYKMAKKYWQYETDCEKEFPMDHDTYLKMWHLADPKIDVDAIFFDEAQDANAVILDIVRMQNCRKIFVGDTHQKIYSWRGAVNAMESLKIPELSLTQSFRFGVNIAKFANIILKKKGEKRELLGFDKIQSKLGSIDETKKFTHLCRTNAELVMQAIFYASQNKKIYLMGTEAELFNRCKQAYLLFANKKDLLPINCEFKTYKSWNDFVAIAKGNRENNILVKVVLKFQEQLPQRIDEIKKYLANEKDANVILCSAHKSKGLQWEQVRIGSDFSFKIEEEQNLFYVASTRAIEVLDISNCENILKEII</sequence>
<dbReference type="GO" id="GO:0016787">
    <property type="term" value="F:hydrolase activity"/>
    <property type="evidence" value="ECO:0007669"/>
    <property type="project" value="UniProtKB-KW"/>
</dbReference>
<keyword evidence="3" id="KW-0347">Helicase</keyword>
<organism evidence="6 7">
    <name type="scientific">Silvanigrella paludirubra</name>
    <dbReference type="NCBI Taxonomy" id="2499159"/>
    <lineage>
        <taxon>Bacteria</taxon>
        <taxon>Pseudomonadati</taxon>
        <taxon>Bdellovibrionota</taxon>
        <taxon>Oligoflexia</taxon>
        <taxon>Silvanigrellales</taxon>
        <taxon>Silvanigrellaceae</taxon>
        <taxon>Silvanigrella</taxon>
    </lineage>
</organism>
<dbReference type="PANTHER" id="PTHR11070">
    <property type="entry name" value="UVRD / RECB / PCRA DNA HELICASE FAMILY MEMBER"/>
    <property type="match status" value="1"/>
</dbReference>
<dbReference type="GO" id="GO:0043138">
    <property type="term" value="F:3'-5' DNA helicase activity"/>
    <property type="evidence" value="ECO:0007669"/>
    <property type="project" value="TreeGrafter"/>
</dbReference>
<dbReference type="GO" id="GO:0000724">
    <property type="term" value="P:double-strand break repair via homologous recombination"/>
    <property type="evidence" value="ECO:0007669"/>
    <property type="project" value="TreeGrafter"/>
</dbReference>
<dbReference type="PANTHER" id="PTHR11070:SF30">
    <property type="entry name" value="F-BOX DNA HELICASE 1"/>
    <property type="match status" value="1"/>
</dbReference>
<keyword evidence="2" id="KW-0378">Hydrolase</keyword>
<proteinExistence type="predicted"/>
<dbReference type="SUPFAM" id="SSF52540">
    <property type="entry name" value="P-loop containing nucleoside triphosphate hydrolases"/>
    <property type="match status" value="1"/>
</dbReference>
<evidence type="ECO:0000256" key="1">
    <source>
        <dbReference type="ARBA" id="ARBA00022741"/>
    </source>
</evidence>
<keyword evidence="4" id="KW-0067">ATP-binding</keyword>
<dbReference type="OrthoDB" id="5318045at2"/>
<feature type="domain" description="UvrD-like helicase ATP-binding" evidence="5">
    <location>
        <begin position="15"/>
        <end position="246"/>
    </location>
</feature>
<dbReference type="EMBL" id="WFLM01000003">
    <property type="protein sequence ID" value="KAB8039157.1"/>
    <property type="molecule type" value="Genomic_DNA"/>
</dbReference>
<dbReference type="GO" id="GO:0031297">
    <property type="term" value="P:replication fork processing"/>
    <property type="evidence" value="ECO:0007669"/>
    <property type="project" value="TreeGrafter"/>
</dbReference>
<dbReference type="InterPro" id="IPR014016">
    <property type="entry name" value="UvrD-like_ATP-bd"/>
</dbReference>
<gene>
    <name evidence="6" type="ORF">GCL60_09890</name>
</gene>
<dbReference type="Pfam" id="PF00580">
    <property type="entry name" value="UvrD-helicase"/>
    <property type="match status" value="1"/>
</dbReference>
<evidence type="ECO:0000313" key="6">
    <source>
        <dbReference type="EMBL" id="KAB8039157.1"/>
    </source>
</evidence>
<evidence type="ECO:0000256" key="3">
    <source>
        <dbReference type="ARBA" id="ARBA00022806"/>
    </source>
</evidence>